<evidence type="ECO:0000256" key="4">
    <source>
        <dbReference type="ARBA" id="ARBA00022692"/>
    </source>
</evidence>
<evidence type="ECO:0000313" key="12">
    <source>
        <dbReference type="Proteomes" id="UP000472263"/>
    </source>
</evidence>
<feature type="transmembrane region" description="Helical" evidence="10">
    <location>
        <begin position="575"/>
        <end position="596"/>
    </location>
</feature>
<dbReference type="OrthoDB" id="28755at2759"/>
<feature type="compositionally biased region" description="Acidic residues" evidence="9">
    <location>
        <begin position="27"/>
        <end position="39"/>
    </location>
</feature>
<feature type="transmembrane region" description="Helical" evidence="10">
    <location>
        <begin position="230"/>
        <end position="250"/>
    </location>
</feature>
<evidence type="ECO:0000256" key="2">
    <source>
        <dbReference type="ARBA" id="ARBA00022448"/>
    </source>
</evidence>
<feature type="transmembrane region" description="Helical" evidence="10">
    <location>
        <begin position="659"/>
        <end position="678"/>
    </location>
</feature>
<sequence length="835" mass="91055">MGEEEEVVEGGEAPGLPEKKKPREREEENGDENKEEEEGKGERIPLRRWIMHGAVMFGREFCYAMETALVTPVLLQIGLPEQYYSLTWFLSPILGLIFTPLIGSASDRCTLRWGRRRPFILALCVGVLLGVALFLNGSLIGLSVGDTPNSQPIGIVLTVVGVVVLDFCADASEGPIRAYLLDVADTEEQDLALNIHAFSAGLGGAVGYMLGGLDWTDTALGRAFKSQEQVLFLFAAIIFIISVTLHMLSIPEQPFTPAHQLKGTEDGDYTSQLSLRPLGHTPPSLDIIGEEDAFTQDPSREDNESDPEEGEINFLSVERVRSKSDSVLAMPDATIQLDPDLDPDAHHFLSEVHPFLPETQQEVEDAFLPSDYGNGLSLCPPYLPPAPCGTSPPADGIVDLEPRSMFSPQPKEHKDGPPPPLVQISPSTENTLLNTQVQQAKAVNGVKVGVSSSGHSHPVKGHASTRPGNRLSSTANSSRPHPHTFYRQPSFTFSYYGRVGSQRHRLRRPTVGHLPITSSRSLNDLCDLQRRADRRELQLSASSLSSEASSSEEGPEGGTTVRLLWLSMLKMPKQLWRLCVCHLLTWFSIIAEAVFYTDFMGQVIYHGDPTAPSNSTELQNYHKGVQMGCWGLVVYAATAAVCSALLQKYLDNFDLSIKVIYIVGTLGFSIGTAVMAIFPNVYVAMVMISSMGIISMSISYCPYALLGQYHEIKEYIQHSPANSRRGFGIDCAILSCQVYISQILVASALGAVVEAVGSVRVIPMVASGGSFLGFLTALFLVIYPEGEPSGSQQDQRLVGLPGEAGLRGERTNQGPALLRLTDRESFTNTEYQTVV</sequence>
<evidence type="ECO:0000256" key="3">
    <source>
        <dbReference type="ARBA" id="ARBA00022553"/>
    </source>
</evidence>
<feature type="transmembrane region" description="Helical" evidence="10">
    <location>
        <begin position="152"/>
        <end position="171"/>
    </location>
</feature>
<evidence type="ECO:0000313" key="11">
    <source>
        <dbReference type="Ensembl" id="ENSMMDP00005048700.1"/>
    </source>
</evidence>
<accession>A0A668A1I2</accession>
<evidence type="ECO:0000256" key="1">
    <source>
        <dbReference type="ARBA" id="ARBA00004141"/>
    </source>
</evidence>
<dbReference type="PANTHER" id="PTHR19432">
    <property type="entry name" value="SUGAR TRANSPORTER"/>
    <property type="match status" value="1"/>
</dbReference>
<gene>
    <name evidence="11" type="primary">SLC45A4</name>
    <name evidence="11" type="synonym">slc45a4b</name>
</gene>
<evidence type="ECO:0000256" key="5">
    <source>
        <dbReference type="ARBA" id="ARBA00022847"/>
    </source>
</evidence>
<dbReference type="PANTHER" id="PTHR19432:SF7">
    <property type="entry name" value="SOLUTE CARRIER FAMILY 45 MEMBER 4"/>
    <property type="match status" value="1"/>
</dbReference>
<reference evidence="11" key="1">
    <citation type="submission" date="2019-06" db="EMBL/GenBank/DDBJ databases">
        <authorList>
            <consortium name="Wellcome Sanger Institute Data Sharing"/>
        </authorList>
    </citation>
    <scope>NUCLEOTIDE SEQUENCE [LARGE SCALE GENOMIC DNA]</scope>
</reference>
<reference evidence="11" key="3">
    <citation type="submission" date="2025-09" db="UniProtKB">
        <authorList>
            <consortium name="Ensembl"/>
        </authorList>
    </citation>
    <scope>IDENTIFICATION</scope>
</reference>
<feature type="transmembrane region" description="Helical" evidence="10">
    <location>
        <begin position="761"/>
        <end position="783"/>
    </location>
</feature>
<feature type="compositionally biased region" description="Basic and acidic residues" evidence="9">
    <location>
        <begin position="17"/>
        <end position="26"/>
    </location>
</feature>
<dbReference type="Proteomes" id="UP000472263">
    <property type="component" value="Chromosome 16"/>
</dbReference>
<dbReference type="GeneTree" id="ENSGT00950000182914"/>
<evidence type="ECO:0000256" key="7">
    <source>
        <dbReference type="ARBA" id="ARBA00023136"/>
    </source>
</evidence>
<evidence type="ECO:0000256" key="6">
    <source>
        <dbReference type="ARBA" id="ARBA00022989"/>
    </source>
</evidence>
<feature type="region of interest" description="Disordered" evidence="9">
    <location>
        <begin position="450"/>
        <end position="486"/>
    </location>
</feature>
<feature type="region of interest" description="Disordered" evidence="9">
    <location>
        <begin position="1"/>
        <end position="40"/>
    </location>
</feature>
<comment type="subcellular location">
    <subcellularLocation>
        <location evidence="1">Membrane</location>
        <topology evidence="1">Multi-pass membrane protein</topology>
    </subcellularLocation>
</comment>
<feature type="transmembrane region" description="Helical" evidence="10">
    <location>
        <begin position="85"/>
        <end position="106"/>
    </location>
</feature>
<keyword evidence="12" id="KW-1185">Reference proteome</keyword>
<dbReference type="InterPro" id="IPR036259">
    <property type="entry name" value="MFS_trans_sf"/>
</dbReference>
<protein>
    <submittedName>
        <fullName evidence="11">Solute carrier family 45 member 4</fullName>
    </submittedName>
</protein>
<evidence type="ECO:0000256" key="9">
    <source>
        <dbReference type="SAM" id="MobiDB-lite"/>
    </source>
</evidence>
<name>A0A668A1I2_9TELE</name>
<organism evidence="11 12">
    <name type="scientific">Myripristis murdjan</name>
    <name type="common">pinecone soldierfish</name>
    <dbReference type="NCBI Taxonomy" id="586833"/>
    <lineage>
        <taxon>Eukaryota</taxon>
        <taxon>Metazoa</taxon>
        <taxon>Chordata</taxon>
        <taxon>Craniata</taxon>
        <taxon>Vertebrata</taxon>
        <taxon>Euteleostomi</taxon>
        <taxon>Actinopterygii</taxon>
        <taxon>Neopterygii</taxon>
        <taxon>Teleostei</taxon>
        <taxon>Neoteleostei</taxon>
        <taxon>Acanthomorphata</taxon>
        <taxon>Holocentriformes</taxon>
        <taxon>Holocentridae</taxon>
        <taxon>Myripristis</taxon>
    </lineage>
</organism>
<keyword evidence="6 10" id="KW-1133">Transmembrane helix</keyword>
<dbReference type="GO" id="GO:0008506">
    <property type="term" value="F:sucrose:proton symporter activity"/>
    <property type="evidence" value="ECO:0007669"/>
    <property type="project" value="TreeGrafter"/>
</dbReference>
<dbReference type="GO" id="GO:0016020">
    <property type="term" value="C:membrane"/>
    <property type="evidence" value="ECO:0007669"/>
    <property type="project" value="UniProtKB-SubCell"/>
</dbReference>
<dbReference type="Gene3D" id="1.20.1250.20">
    <property type="entry name" value="MFS general substrate transporter like domains"/>
    <property type="match status" value="2"/>
</dbReference>
<dbReference type="Ensembl" id="ENSMMDT00005049655.1">
    <property type="protein sequence ID" value="ENSMMDP00005048700.1"/>
    <property type="gene ID" value="ENSMMDG00005022144.1"/>
</dbReference>
<feature type="transmembrane region" description="Helical" evidence="10">
    <location>
        <begin position="727"/>
        <end position="749"/>
    </location>
</feature>
<feature type="transmembrane region" description="Helical" evidence="10">
    <location>
        <begin position="684"/>
        <end position="706"/>
    </location>
</feature>
<reference evidence="11" key="2">
    <citation type="submission" date="2025-08" db="UniProtKB">
        <authorList>
            <consortium name="Ensembl"/>
        </authorList>
    </citation>
    <scope>IDENTIFICATION</scope>
</reference>
<feature type="compositionally biased region" description="Polar residues" evidence="9">
    <location>
        <begin position="466"/>
        <end position="479"/>
    </location>
</feature>
<dbReference type="FunFam" id="1.20.1250.20:FF:000069">
    <property type="entry name" value="Solute carrier family 45 member 4"/>
    <property type="match status" value="1"/>
</dbReference>
<dbReference type="FunCoup" id="A0A668A1I2">
    <property type="interactions" value="300"/>
</dbReference>
<proteinExistence type="inferred from homology"/>
<feature type="transmembrane region" description="Helical" evidence="10">
    <location>
        <begin position="191"/>
        <end position="210"/>
    </location>
</feature>
<keyword evidence="3" id="KW-0597">Phosphoprotein</keyword>
<dbReference type="InterPro" id="IPR011701">
    <property type="entry name" value="MFS"/>
</dbReference>
<keyword evidence="7 10" id="KW-0472">Membrane</keyword>
<dbReference type="AlphaFoldDB" id="A0A668A1I2"/>
<keyword evidence="4 10" id="KW-0812">Transmembrane</keyword>
<evidence type="ECO:0000256" key="8">
    <source>
        <dbReference type="ARBA" id="ARBA00038193"/>
    </source>
</evidence>
<keyword evidence="2" id="KW-0813">Transport</keyword>
<feature type="transmembrane region" description="Helical" evidence="10">
    <location>
        <begin position="118"/>
        <end position="140"/>
    </location>
</feature>
<comment type="similarity">
    <text evidence="8">Belongs to the glycoside-pentoside-hexuronide (GPH) cation symporter transporter (TC 2.A.2) family.</text>
</comment>
<feature type="region of interest" description="Disordered" evidence="9">
    <location>
        <begin position="286"/>
        <end position="311"/>
    </location>
</feature>
<evidence type="ECO:0000256" key="10">
    <source>
        <dbReference type="SAM" id="Phobius"/>
    </source>
</evidence>
<feature type="transmembrane region" description="Helical" evidence="10">
    <location>
        <begin position="625"/>
        <end position="647"/>
    </location>
</feature>
<dbReference type="SUPFAM" id="SSF103473">
    <property type="entry name" value="MFS general substrate transporter"/>
    <property type="match status" value="1"/>
</dbReference>
<keyword evidence="5" id="KW-0769">Symport</keyword>
<dbReference type="Pfam" id="PF07690">
    <property type="entry name" value="MFS_1"/>
    <property type="match status" value="1"/>
</dbReference>
<dbReference type="InParanoid" id="A0A668A1I2"/>